<dbReference type="InterPro" id="IPR015947">
    <property type="entry name" value="PUA-like_sf"/>
</dbReference>
<dbReference type="SMART" id="SM00464">
    <property type="entry name" value="LON"/>
    <property type="match status" value="1"/>
</dbReference>
<reference evidence="2 3" key="1">
    <citation type="submission" date="2020-06" db="EMBL/GenBank/DDBJ databases">
        <title>Description of novel acetic acid bacteria.</title>
        <authorList>
            <person name="Sombolestani A."/>
        </authorList>
    </citation>
    <scope>NUCLEOTIDE SEQUENCE [LARGE SCALE GENOMIC DNA]</scope>
    <source>
        <strain evidence="2 3">LMG 27010</strain>
    </source>
</reference>
<dbReference type="EMBL" id="JABXXR010000019">
    <property type="protein sequence ID" value="NVN39864.1"/>
    <property type="molecule type" value="Genomic_DNA"/>
</dbReference>
<dbReference type="InterPro" id="IPR003111">
    <property type="entry name" value="Lon_prtase_N"/>
</dbReference>
<comment type="caution">
    <text evidence="2">The sequence shown here is derived from an EMBL/GenBank/DDBJ whole genome shotgun (WGS) entry which is preliminary data.</text>
</comment>
<dbReference type="InterPro" id="IPR046336">
    <property type="entry name" value="Lon_prtase_N_sf"/>
</dbReference>
<feature type="domain" description="Lon N-terminal" evidence="1">
    <location>
        <begin position="29"/>
        <end position="223"/>
    </location>
</feature>
<dbReference type="Proteomes" id="UP000585665">
    <property type="component" value="Unassembled WGS sequence"/>
</dbReference>
<dbReference type="SUPFAM" id="SSF88697">
    <property type="entry name" value="PUA domain-like"/>
    <property type="match status" value="1"/>
</dbReference>
<accession>A0A850P7G7</accession>
<dbReference type="Pfam" id="PF02190">
    <property type="entry name" value="LON_substr_bdg"/>
    <property type="match status" value="1"/>
</dbReference>
<dbReference type="RefSeq" id="WP_176612842.1">
    <property type="nucleotide sequence ID" value="NZ_JABXXR010000019.1"/>
</dbReference>
<evidence type="ECO:0000313" key="3">
    <source>
        <dbReference type="Proteomes" id="UP000585665"/>
    </source>
</evidence>
<organism evidence="2 3">
    <name type="scientific">Ameyamaea chiangmaiensis</name>
    <dbReference type="NCBI Taxonomy" id="442969"/>
    <lineage>
        <taxon>Bacteria</taxon>
        <taxon>Pseudomonadati</taxon>
        <taxon>Pseudomonadota</taxon>
        <taxon>Alphaproteobacteria</taxon>
        <taxon>Acetobacterales</taxon>
        <taxon>Acetobacteraceae</taxon>
        <taxon>Ameyamaea</taxon>
    </lineage>
</organism>
<evidence type="ECO:0000259" key="1">
    <source>
        <dbReference type="PROSITE" id="PS51787"/>
    </source>
</evidence>
<dbReference type="PROSITE" id="PS51787">
    <property type="entry name" value="LON_N"/>
    <property type="match status" value="1"/>
</dbReference>
<dbReference type="PANTHER" id="PTHR46732">
    <property type="entry name" value="ATP-DEPENDENT PROTEASE LA (LON) DOMAIN PROTEIN"/>
    <property type="match status" value="1"/>
</dbReference>
<dbReference type="Gene3D" id="2.30.130.40">
    <property type="entry name" value="LON domain-like"/>
    <property type="match status" value="1"/>
</dbReference>
<sequence length="223" mass="24731">MTGRADLTPPRRRVPRLEDITLADIPPEVGLFPLPGALLLPRGKLPLNVFEARYRALVDDALASSRLIGMVQPSREEDDSDGESPGLFAIGCLGRITSFTERADGTYALALTGIARFRILREDKLRCGYRVARIDSSSFIGDLMEPDVPSFDRARLLDALRGYFARRGLSARWSLIDDMDDMSLLTTLPMMSPFDVLEKQALLEAPTLDDRVRALHTMLDAPA</sequence>
<evidence type="ECO:0000313" key="2">
    <source>
        <dbReference type="EMBL" id="NVN39864.1"/>
    </source>
</evidence>
<gene>
    <name evidence="2" type="ORF">HUK82_04705</name>
</gene>
<proteinExistence type="predicted"/>
<keyword evidence="3" id="KW-1185">Reference proteome</keyword>
<protein>
    <submittedName>
        <fullName evidence="2">LON peptidase substrate-binding domain-containing protein</fullName>
    </submittedName>
</protein>
<dbReference type="AlphaFoldDB" id="A0A850P7G7"/>
<name>A0A850P7G7_9PROT</name>
<dbReference type="PANTHER" id="PTHR46732:SF8">
    <property type="entry name" value="ATP-DEPENDENT PROTEASE LA (LON) DOMAIN PROTEIN"/>
    <property type="match status" value="1"/>
</dbReference>